<feature type="transmembrane region" description="Helical" evidence="8">
    <location>
        <begin position="43"/>
        <end position="62"/>
    </location>
</feature>
<evidence type="ECO:0000259" key="10">
    <source>
        <dbReference type="Pfam" id="PF01529"/>
    </source>
</evidence>
<evidence type="ECO:0000256" key="6">
    <source>
        <dbReference type="ARBA" id="ARBA00023136"/>
    </source>
</evidence>
<keyword evidence="5 8" id="KW-1133">Transmembrane helix</keyword>
<feature type="compositionally biased region" description="Basic and acidic residues" evidence="9">
    <location>
        <begin position="422"/>
        <end position="432"/>
    </location>
</feature>
<keyword evidence="7 8" id="KW-0012">Acyltransferase</keyword>
<keyword evidence="4 8" id="KW-0812">Transmembrane</keyword>
<feature type="transmembrane region" description="Helical" evidence="8">
    <location>
        <begin position="248"/>
        <end position="273"/>
    </location>
</feature>
<feature type="region of interest" description="Disordered" evidence="9">
    <location>
        <begin position="678"/>
        <end position="707"/>
    </location>
</feature>
<accession>A0ABP0VP84</accession>
<organism evidence="11 12">
    <name type="scientific">Sphagnum jensenii</name>
    <dbReference type="NCBI Taxonomy" id="128206"/>
    <lineage>
        <taxon>Eukaryota</taxon>
        <taxon>Viridiplantae</taxon>
        <taxon>Streptophyta</taxon>
        <taxon>Embryophyta</taxon>
        <taxon>Bryophyta</taxon>
        <taxon>Sphagnophytina</taxon>
        <taxon>Sphagnopsida</taxon>
        <taxon>Sphagnales</taxon>
        <taxon>Sphagnaceae</taxon>
        <taxon>Sphagnum</taxon>
    </lineage>
</organism>
<dbReference type="PANTHER" id="PTHR22883">
    <property type="entry name" value="ZINC FINGER DHHC DOMAIN CONTAINING PROTEIN"/>
    <property type="match status" value="1"/>
</dbReference>
<evidence type="ECO:0000256" key="8">
    <source>
        <dbReference type="RuleBase" id="RU079119"/>
    </source>
</evidence>
<evidence type="ECO:0000256" key="9">
    <source>
        <dbReference type="SAM" id="MobiDB-lite"/>
    </source>
</evidence>
<comment type="domain">
    <text evidence="8">The DHHC domain is required for palmitoyltransferase activity.</text>
</comment>
<feature type="region of interest" description="Disordered" evidence="9">
    <location>
        <begin position="617"/>
        <end position="639"/>
    </location>
</feature>
<dbReference type="Pfam" id="PF01529">
    <property type="entry name" value="DHHC"/>
    <property type="match status" value="1"/>
</dbReference>
<feature type="region of interest" description="Disordered" evidence="9">
    <location>
        <begin position="92"/>
        <end position="115"/>
    </location>
</feature>
<feature type="domain" description="Palmitoyltransferase DHHC" evidence="10">
    <location>
        <begin position="154"/>
        <end position="289"/>
    </location>
</feature>
<dbReference type="EC" id="2.3.1.225" evidence="8"/>
<evidence type="ECO:0000256" key="1">
    <source>
        <dbReference type="ARBA" id="ARBA00004141"/>
    </source>
</evidence>
<feature type="compositionally biased region" description="Polar residues" evidence="9">
    <location>
        <begin position="92"/>
        <end position="112"/>
    </location>
</feature>
<evidence type="ECO:0000313" key="12">
    <source>
        <dbReference type="Proteomes" id="UP001497444"/>
    </source>
</evidence>
<protein>
    <recommendedName>
        <fullName evidence="8">S-acyltransferase</fullName>
        <ecNumber evidence="8">2.3.1.225</ecNumber>
    </recommendedName>
    <alternativeName>
        <fullName evidence="8">Palmitoyltransferase</fullName>
    </alternativeName>
</protein>
<feature type="region of interest" description="Disordered" evidence="9">
    <location>
        <begin position="407"/>
        <end position="436"/>
    </location>
</feature>
<keyword evidence="12" id="KW-1185">Reference proteome</keyword>
<comment type="subcellular location">
    <subcellularLocation>
        <location evidence="1">Membrane</location>
        <topology evidence="1">Multi-pass membrane protein</topology>
    </subcellularLocation>
</comment>
<dbReference type="PANTHER" id="PTHR22883:SF265">
    <property type="entry name" value="PROTEIN S-ACYLTRANSFERASE 22-RELATED"/>
    <property type="match status" value="1"/>
</dbReference>
<evidence type="ECO:0000256" key="3">
    <source>
        <dbReference type="ARBA" id="ARBA00022679"/>
    </source>
</evidence>
<name>A0ABP0VP84_9BRYO</name>
<feature type="compositionally biased region" description="Polar residues" evidence="9">
    <location>
        <begin position="690"/>
        <end position="707"/>
    </location>
</feature>
<dbReference type="PROSITE" id="PS50216">
    <property type="entry name" value="DHHC"/>
    <property type="match status" value="1"/>
</dbReference>
<keyword evidence="3 8" id="KW-0808">Transferase</keyword>
<gene>
    <name evidence="11" type="ORF">CSSPJE1EN1_LOCUS1617</name>
</gene>
<evidence type="ECO:0000256" key="5">
    <source>
        <dbReference type="ARBA" id="ARBA00022989"/>
    </source>
</evidence>
<dbReference type="EMBL" id="OZ020096">
    <property type="protein sequence ID" value="CAK9256139.1"/>
    <property type="molecule type" value="Genomic_DNA"/>
</dbReference>
<dbReference type="Proteomes" id="UP001497444">
    <property type="component" value="Chromosome 1"/>
</dbReference>
<comment type="similarity">
    <text evidence="2 8">Belongs to the DHHC palmitoyltransferase family.</text>
</comment>
<feature type="compositionally biased region" description="Polar residues" evidence="9">
    <location>
        <begin position="407"/>
        <end position="421"/>
    </location>
</feature>
<keyword evidence="6 8" id="KW-0472">Membrane</keyword>
<proteinExistence type="inferred from homology"/>
<evidence type="ECO:0000256" key="4">
    <source>
        <dbReference type="ARBA" id="ARBA00022692"/>
    </source>
</evidence>
<evidence type="ECO:0000313" key="11">
    <source>
        <dbReference type="EMBL" id="CAK9256139.1"/>
    </source>
</evidence>
<feature type="transmembrane region" description="Helical" evidence="8">
    <location>
        <begin position="200"/>
        <end position="227"/>
    </location>
</feature>
<evidence type="ECO:0000256" key="7">
    <source>
        <dbReference type="ARBA" id="ARBA00023315"/>
    </source>
</evidence>
<comment type="catalytic activity">
    <reaction evidence="8">
        <text>L-cysteinyl-[protein] + hexadecanoyl-CoA = S-hexadecanoyl-L-cysteinyl-[protein] + CoA</text>
        <dbReference type="Rhea" id="RHEA:36683"/>
        <dbReference type="Rhea" id="RHEA-COMP:10131"/>
        <dbReference type="Rhea" id="RHEA-COMP:11032"/>
        <dbReference type="ChEBI" id="CHEBI:29950"/>
        <dbReference type="ChEBI" id="CHEBI:57287"/>
        <dbReference type="ChEBI" id="CHEBI:57379"/>
        <dbReference type="ChEBI" id="CHEBI:74151"/>
        <dbReference type="EC" id="2.3.1.225"/>
    </reaction>
</comment>
<dbReference type="InterPro" id="IPR039859">
    <property type="entry name" value="PFA4/ZDH16/20/ERF2-like"/>
</dbReference>
<feature type="compositionally biased region" description="Low complexity" evidence="9">
    <location>
        <begin position="679"/>
        <end position="689"/>
    </location>
</feature>
<feature type="transmembrane region" description="Helical" evidence="8">
    <location>
        <begin position="16"/>
        <end position="36"/>
    </location>
</feature>
<sequence length="775" mass="84642">MRNHGWELPYHPLQTVGIAVFTGLSFSFYVFFIPFVGSSVLKFHIYAAFSPVVLALVVLYVWCVACDPADPGVHQSRQAAEAKRKRKVVKASTSSDVGLEQSQDGSDRSIPSTFPLKNEGTNVGKSICCSLGGCLHNLVCKKPQETEKVNTGEQLLYCSICDAEISKNSKHCRACDKCVKGFDHHCRWLNNCVGKKNYRIFVALMVTCLLMLLILWVTGILVIVRCFSHRESFDKEIAAHLGSSFSRMPYIVLVGSLTLLALVATLPLVQLFFFHMILIHKGITTYNYILAVRDQEQGLREGDGMDSMMSSPASSAATGLSGYSSSGGLAWHQGVLCTPPRMFVEHQQTVLPYSSDLEASGSKLGKRDTGTMQGPKNVPVGINPWKLAHISTEEAIRAAVRAHESSSILHPTRYAQGSSHITETEESSRDSSHSASGELMVVGSCRAPKKCDAYLSGKEQWMMLKEWRDENIIPNAALGHPLGPTHSLKPRSPLAGHHQRMLFKCSPSRFSGELRNYPGGSYPRSSYNGSNMGSPDVYQNSPDLQLPTQVLIESSLAPNCGLGKVLLERSASDGYEASVGESGDENGEQCQQPDWEWNTNKLLTALMNPTEKVATWEESSDEDVLGPRWSLGSRSLGSKGSSSYKAESFGGHASCGSRAEANILKHVKKDWPDLPDVLSISSGNSNNSSPTHFNSPERNSSNFQTTRDGISHCKTPEEKQMISVYDDGTFASLTSKAMPGTKSLLSTQKLMDSILGFEPTLSSSKCNNALFEPTA</sequence>
<evidence type="ECO:0000256" key="2">
    <source>
        <dbReference type="ARBA" id="ARBA00008574"/>
    </source>
</evidence>
<reference evidence="11 12" key="1">
    <citation type="submission" date="2024-02" db="EMBL/GenBank/DDBJ databases">
        <authorList>
            <consortium name="ELIXIR-Norway"/>
            <consortium name="Elixir Norway"/>
        </authorList>
    </citation>
    <scope>NUCLEOTIDE SEQUENCE [LARGE SCALE GENOMIC DNA]</scope>
</reference>
<feature type="compositionally biased region" description="Low complexity" evidence="9">
    <location>
        <begin position="630"/>
        <end position="639"/>
    </location>
</feature>
<dbReference type="InterPro" id="IPR001594">
    <property type="entry name" value="Palmitoyltrfase_DHHC"/>
</dbReference>